<feature type="region of interest" description="Disordered" evidence="8">
    <location>
        <begin position="1"/>
        <end position="23"/>
    </location>
</feature>
<comment type="similarity">
    <text evidence="6">Belongs to the WD repeat UTP18 family.</text>
</comment>
<proteinExistence type="inferred from homology"/>
<evidence type="ECO:0000256" key="7">
    <source>
        <dbReference type="PROSITE-ProRule" id="PRU00221"/>
    </source>
</evidence>
<evidence type="ECO:0000256" key="8">
    <source>
        <dbReference type="SAM" id="MobiDB-lite"/>
    </source>
</evidence>
<reference evidence="9" key="1">
    <citation type="submission" date="2020-11" db="EMBL/GenBank/DDBJ databases">
        <authorList>
            <person name="Tran Van P."/>
        </authorList>
    </citation>
    <scope>NUCLEOTIDE SEQUENCE</scope>
</reference>
<dbReference type="GO" id="GO:0032040">
    <property type="term" value="C:small-subunit processome"/>
    <property type="evidence" value="ECO:0007669"/>
    <property type="project" value="TreeGrafter"/>
</dbReference>
<keyword evidence="5" id="KW-0539">Nucleus</keyword>
<evidence type="ECO:0000313" key="10">
    <source>
        <dbReference type="Proteomes" id="UP000728032"/>
    </source>
</evidence>
<dbReference type="AlphaFoldDB" id="A0A7R9QJE8"/>
<dbReference type="PANTHER" id="PTHR18359">
    <property type="entry name" value="WD-REPEAT PROTEIN-RELATED"/>
    <property type="match status" value="1"/>
</dbReference>
<feature type="compositionally biased region" description="Acidic residues" evidence="8">
    <location>
        <begin position="84"/>
        <end position="93"/>
    </location>
</feature>
<keyword evidence="2" id="KW-0698">rRNA processing</keyword>
<comment type="subcellular location">
    <subcellularLocation>
        <location evidence="1">Nucleus</location>
        <location evidence="1">Nucleolus</location>
    </subcellularLocation>
</comment>
<organism evidence="9">
    <name type="scientific">Oppiella nova</name>
    <dbReference type="NCBI Taxonomy" id="334625"/>
    <lineage>
        <taxon>Eukaryota</taxon>
        <taxon>Metazoa</taxon>
        <taxon>Ecdysozoa</taxon>
        <taxon>Arthropoda</taxon>
        <taxon>Chelicerata</taxon>
        <taxon>Arachnida</taxon>
        <taxon>Acari</taxon>
        <taxon>Acariformes</taxon>
        <taxon>Sarcoptiformes</taxon>
        <taxon>Oribatida</taxon>
        <taxon>Brachypylina</taxon>
        <taxon>Oppioidea</taxon>
        <taxon>Oppiidae</taxon>
        <taxon>Oppiella</taxon>
    </lineage>
</organism>
<feature type="region of interest" description="Disordered" evidence="8">
    <location>
        <begin position="70"/>
        <end position="100"/>
    </location>
</feature>
<dbReference type="GO" id="GO:0034388">
    <property type="term" value="C:Pwp2p-containing subcomplex of 90S preribosome"/>
    <property type="evidence" value="ECO:0007669"/>
    <property type="project" value="TreeGrafter"/>
</dbReference>
<evidence type="ECO:0000256" key="5">
    <source>
        <dbReference type="ARBA" id="ARBA00023242"/>
    </source>
</evidence>
<dbReference type="InterPro" id="IPR001680">
    <property type="entry name" value="WD40_rpt"/>
</dbReference>
<dbReference type="Gene3D" id="2.130.10.10">
    <property type="entry name" value="YVTN repeat-like/Quinoprotein amine dehydrogenase"/>
    <property type="match status" value="1"/>
</dbReference>
<dbReference type="InterPro" id="IPR036322">
    <property type="entry name" value="WD40_repeat_dom_sf"/>
</dbReference>
<feature type="repeat" description="WD" evidence="7">
    <location>
        <begin position="355"/>
        <end position="389"/>
    </location>
</feature>
<dbReference type="PANTHER" id="PTHR18359:SF0">
    <property type="entry name" value="U3 SMALL NUCLEOLAR RNA-ASSOCIATED PROTEIN 18 HOMOLOG"/>
    <property type="match status" value="1"/>
</dbReference>
<evidence type="ECO:0000256" key="1">
    <source>
        <dbReference type="ARBA" id="ARBA00004604"/>
    </source>
</evidence>
<name>A0A7R9QJE8_9ACAR</name>
<feature type="region of interest" description="Disordered" evidence="8">
    <location>
        <begin position="167"/>
        <end position="192"/>
    </location>
</feature>
<keyword evidence="4" id="KW-0677">Repeat</keyword>
<dbReference type="InterPro" id="IPR045161">
    <property type="entry name" value="Utp18"/>
</dbReference>
<evidence type="ECO:0000256" key="3">
    <source>
        <dbReference type="ARBA" id="ARBA00022574"/>
    </source>
</evidence>
<evidence type="ECO:0000256" key="2">
    <source>
        <dbReference type="ARBA" id="ARBA00022552"/>
    </source>
</evidence>
<dbReference type="Pfam" id="PF00400">
    <property type="entry name" value="WD40"/>
    <property type="match status" value="2"/>
</dbReference>
<dbReference type="SUPFAM" id="SSF50978">
    <property type="entry name" value="WD40 repeat-like"/>
    <property type="match status" value="1"/>
</dbReference>
<dbReference type="OrthoDB" id="1935146at2759"/>
<dbReference type="Proteomes" id="UP000728032">
    <property type="component" value="Unassembled WGS sequence"/>
</dbReference>
<keyword evidence="3 7" id="KW-0853">WD repeat</keyword>
<evidence type="ECO:0000313" key="9">
    <source>
        <dbReference type="EMBL" id="CAD7646424.1"/>
    </source>
</evidence>
<evidence type="ECO:0008006" key="11">
    <source>
        <dbReference type="Google" id="ProtNLM"/>
    </source>
</evidence>
<evidence type="ECO:0000256" key="6">
    <source>
        <dbReference type="ARBA" id="ARBA00025767"/>
    </source>
</evidence>
<feature type="compositionally biased region" description="Acidic residues" evidence="8">
    <location>
        <begin position="177"/>
        <end position="187"/>
    </location>
</feature>
<dbReference type="GO" id="GO:0006364">
    <property type="term" value="P:rRNA processing"/>
    <property type="evidence" value="ECO:0007669"/>
    <property type="project" value="UniProtKB-KW"/>
</dbReference>
<dbReference type="PROSITE" id="PS50082">
    <property type="entry name" value="WD_REPEATS_2"/>
    <property type="match status" value="1"/>
</dbReference>
<evidence type="ECO:0000256" key="4">
    <source>
        <dbReference type="ARBA" id="ARBA00022737"/>
    </source>
</evidence>
<dbReference type="EMBL" id="CAJPVJ010002367">
    <property type="protein sequence ID" value="CAG2166199.1"/>
    <property type="molecule type" value="Genomic_DNA"/>
</dbReference>
<sequence>MSDVKTNQDMVGKKRRKRRVTDEVSEQVLEAIVFGKELDVLEKISKKCKNKETDPKVEFFEDKSLADHRVVIDSDGSDGSGGSDESDSGDEMDDTKSDFNLRRVAEEVMDSETKKKSVWSDSDDYIDVSDAMKDCRKLPKRVTKEDKYKDYLENKFNDLYKTPKWAQMADKDKSSDDSDSDSDEDVDQTAQRFKARSQGLDKRFLAFKKCTHLTNDHKMKSSLNCVEFHPTSTVAMVSAPNGTVRLFQVDGKINARIQSIQFKDFMIETAKFNKTGEELIVGSKRESGYYYYYDMIVGKIVKIPFIRGKQKLSLEKFVLSDDHKLIASKGNNGFIHVLTAKTKEHIFDLKMNGEVMSLDFSEDSNLLFSHGNEGKVYVWDVRTRKCVNRFVDEGCVTGTAIRLSPDSKYCCTGSDMGVLNVYKYSDVLTQTQPKPLKSLMNLTTEISHLKFNHTSELLLMSSTAKDNSVKCVHMNTLTVYRNFPFAAKNYGRIYDTDISLNSGYLTFATNGGTAHLFRLNSFGDY</sequence>
<dbReference type="SMART" id="SM00320">
    <property type="entry name" value="WD40"/>
    <property type="match status" value="4"/>
</dbReference>
<dbReference type="EMBL" id="OC917192">
    <property type="protein sequence ID" value="CAD7646424.1"/>
    <property type="molecule type" value="Genomic_DNA"/>
</dbReference>
<protein>
    <recommendedName>
        <fullName evidence="11">U3 small nucleolar RNA-associated protein 18 homolog</fullName>
    </recommendedName>
</protein>
<dbReference type="InterPro" id="IPR015943">
    <property type="entry name" value="WD40/YVTN_repeat-like_dom_sf"/>
</dbReference>
<keyword evidence="10" id="KW-1185">Reference proteome</keyword>
<gene>
    <name evidence="9" type="ORF">ONB1V03_LOCUS5726</name>
</gene>
<accession>A0A7R9QJE8</accession>